<evidence type="ECO:0000256" key="1">
    <source>
        <dbReference type="SAM" id="MobiDB-lite"/>
    </source>
</evidence>
<dbReference type="AlphaFoldDB" id="A0A8H4P4A2"/>
<dbReference type="Proteomes" id="UP000554235">
    <property type="component" value="Unassembled WGS sequence"/>
</dbReference>
<evidence type="ECO:0000313" key="3">
    <source>
        <dbReference type="Proteomes" id="UP000554235"/>
    </source>
</evidence>
<organism evidence="2 3">
    <name type="scientific">Fusarium albosuccineum</name>
    <dbReference type="NCBI Taxonomy" id="1237068"/>
    <lineage>
        <taxon>Eukaryota</taxon>
        <taxon>Fungi</taxon>
        <taxon>Dikarya</taxon>
        <taxon>Ascomycota</taxon>
        <taxon>Pezizomycotina</taxon>
        <taxon>Sordariomycetes</taxon>
        <taxon>Hypocreomycetidae</taxon>
        <taxon>Hypocreales</taxon>
        <taxon>Nectriaceae</taxon>
        <taxon>Fusarium</taxon>
        <taxon>Fusarium decemcellulare species complex</taxon>
    </lineage>
</organism>
<reference evidence="2 3" key="1">
    <citation type="submission" date="2020-01" db="EMBL/GenBank/DDBJ databases">
        <title>Identification and distribution of gene clusters putatively required for synthesis of sphingolipid metabolism inhibitors in phylogenetically diverse species of the filamentous fungus Fusarium.</title>
        <authorList>
            <person name="Kim H.-S."/>
            <person name="Busman M."/>
            <person name="Brown D.W."/>
            <person name="Divon H."/>
            <person name="Uhlig S."/>
            <person name="Proctor R.H."/>
        </authorList>
    </citation>
    <scope>NUCLEOTIDE SEQUENCE [LARGE SCALE GENOMIC DNA]</scope>
    <source>
        <strain evidence="2 3">NRRL 20459</strain>
    </source>
</reference>
<evidence type="ECO:0008006" key="4">
    <source>
        <dbReference type="Google" id="ProtNLM"/>
    </source>
</evidence>
<dbReference type="EMBL" id="JAADYS010002649">
    <property type="protein sequence ID" value="KAF4456723.1"/>
    <property type="molecule type" value="Genomic_DNA"/>
</dbReference>
<keyword evidence="3" id="KW-1185">Reference proteome</keyword>
<accession>A0A8H4P4A2</accession>
<proteinExistence type="predicted"/>
<comment type="caution">
    <text evidence="2">The sequence shown here is derived from an EMBL/GenBank/DDBJ whole genome shotgun (WGS) entry which is preliminary data.</text>
</comment>
<gene>
    <name evidence="2" type="ORF">FALBO_15348</name>
</gene>
<sequence>MTDLLLREFPKLPPGAQTPQAIVLRCDYAYDDNAAHVPSKLRHHIPESMKKGGKLQLYKNEEGFLYQKHPQGEWGMALFIRDGFQLHIILPMSDVIIGKDFRPLADKFRDQYPAITSSNSSIILQSGRTKLESFIRTFWNAIRQDSTTLKRLNMTAEKYAELFSDANFQANLSGILDGMVPQARRIFRDGNFSLQDILSLPEANEHQSPSGQTIYLRVYTNLKMTNNFGIYVGQTHRALHKRHTEHEAAIEAGWEMQHYRIARQTQSENRHTFTLCFWDDTATARQSGGFLDMAEQTMFVILRSYHGWVASCDPNMNHGSSPRDMANSSHGAYVLSIARQARALTGWQHSWGLQARGCNLSSPLFSFNTHSPMNCYRMQAIDPAVRTFTTYRKPCTIRQLTHSYFTTLSYCNGDGNRVALYFSIKENCFQGFVPKSGYIVFEIMDDHKPHDNPWLGCPSVGPFENFDQASSLGIRFEWFDETRHEWLTALIGKSHMFRHMSTAGIEGLLSSWRQALTIIQVLEGITWTGPLNGLENGLSFGACRVMELKVDHLQQTCQWVGRVRKQCPAPVRASWENNVRLMVDQFARGATIIRLEPPPIDDQFWRPTDYDVGRMRMMTHVRMGRPCTFTPPSISQQQAWGNNPPLLRYTGSNNEVGWSVYPTGPHRKLAFHRAISLEKLSTPIHIREPFEGKSGFQTEEDEPVEVGDVATAAELEEDE</sequence>
<protein>
    <recommendedName>
        <fullName evidence="4">GIY-YIG domain-containing protein</fullName>
    </recommendedName>
</protein>
<feature type="region of interest" description="Disordered" evidence="1">
    <location>
        <begin position="692"/>
        <end position="719"/>
    </location>
</feature>
<evidence type="ECO:0000313" key="2">
    <source>
        <dbReference type="EMBL" id="KAF4456723.1"/>
    </source>
</evidence>
<name>A0A8H4P4A2_9HYPO</name>
<dbReference type="OrthoDB" id="5154081at2759"/>